<feature type="transmembrane region" description="Helical" evidence="8">
    <location>
        <begin position="157"/>
        <end position="175"/>
    </location>
</feature>
<dbReference type="GO" id="GO:0009103">
    <property type="term" value="P:lipopolysaccharide biosynthetic process"/>
    <property type="evidence" value="ECO:0007669"/>
    <property type="project" value="TreeGrafter"/>
</dbReference>
<protein>
    <submittedName>
        <fullName evidence="9">Undecaprenyl-phosphate alpha-N-acetylglucosaminyl 1-phosphate transferase</fullName>
    </submittedName>
</protein>
<dbReference type="CDD" id="cd06853">
    <property type="entry name" value="GT_WecA_like"/>
    <property type="match status" value="1"/>
</dbReference>
<dbReference type="InterPro" id="IPR018480">
    <property type="entry name" value="PNAcMuramoyl-5peptid_Trfase_CS"/>
</dbReference>
<keyword evidence="2" id="KW-1003">Cell membrane</keyword>
<dbReference type="GO" id="GO:0005886">
    <property type="term" value="C:plasma membrane"/>
    <property type="evidence" value="ECO:0007669"/>
    <property type="project" value="UniProtKB-SubCell"/>
</dbReference>
<feature type="transmembrane region" description="Helical" evidence="8">
    <location>
        <begin position="181"/>
        <end position="198"/>
    </location>
</feature>
<organism evidence="9 10">
    <name type="scientific">Bacillus thermozeamaize</name>
    <dbReference type="NCBI Taxonomy" id="230954"/>
    <lineage>
        <taxon>Bacteria</taxon>
        <taxon>Bacillati</taxon>
        <taxon>Bacillota</taxon>
        <taxon>Bacilli</taxon>
        <taxon>Bacillales</taxon>
        <taxon>Bacillaceae</taxon>
        <taxon>Bacillus</taxon>
    </lineage>
</organism>
<evidence type="ECO:0000256" key="4">
    <source>
        <dbReference type="ARBA" id="ARBA00022692"/>
    </source>
</evidence>
<dbReference type="Pfam" id="PF00953">
    <property type="entry name" value="Glycos_transf_4"/>
    <property type="match status" value="1"/>
</dbReference>
<evidence type="ECO:0000313" key="10">
    <source>
        <dbReference type="Proteomes" id="UP000196475"/>
    </source>
</evidence>
<accession>A0A1Y3PA19</accession>
<comment type="cofactor">
    <cofactor evidence="7">
        <name>Mg(2+)</name>
        <dbReference type="ChEBI" id="CHEBI:18420"/>
    </cofactor>
</comment>
<keyword evidence="4 8" id="KW-0812">Transmembrane</keyword>
<keyword evidence="3 9" id="KW-0808">Transferase</keyword>
<sequence>MDEFIGFFIALLVTAFTTPLVKRLAFFIGAVDRPDSRKVHRKVMPRLGGLAMYFGFTVALLLLWPGHPSVYVLLIGGGIILLVGILDDKFQISPVAKLIGQFLAALVPIIYGFQVNLLNLPFDRDSVFLGWLSIPVTLIWVIGVTNAVNLIDGLDGLAAGVAAIATTSMLVMAVIMGNWPVVFLCSLLLGSVIGFLFYNFHPAQIFMGDSGSLFLGYSLAVLSLLGFKQVTFVSLVIPILILAVPISDTFFAIIRRLLHKKPVMQPDRNHLHHRLLEMGLTHRQTVLSIYGIAAIFGMLAVFLSQATALEAIVLVIIILIAAEIGVEKIGLVSKRYQPVINLLKRVQYRLRVSFSSESKKP</sequence>
<feature type="transmembrane region" description="Helical" evidence="8">
    <location>
        <begin position="232"/>
        <end position="254"/>
    </location>
</feature>
<dbReference type="PANTHER" id="PTHR22926:SF3">
    <property type="entry name" value="UNDECAPRENYL-PHOSPHATE ALPHA-N-ACETYLGLUCOSAMINYL 1-PHOSPHATE TRANSFERASE"/>
    <property type="match status" value="1"/>
</dbReference>
<dbReference type="GO" id="GO:0044038">
    <property type="term" value="P:cell wall macromolecule biosynthetic process"/>
    <property type="evidence" value="ECO:0007669"/>
    <property type="project" value="TreeGrafter"/>
</dbReference>
<dbReference type="GO" id="GO:0046872">
    <property type="term" value="F:metal ion binding"/>
    <property type="evidence" value="ECO:0007669"/>
    <property type="project" value="UniProtKB-KW"/>
</dbReference>
<feature type="transmembrane region" description="Helical" evidence="8">
    <location>
        <begin position="6"/>
        <end position="31"/>
    </location>
</feature>
<reference evidence="10" key="1">
    <citation type="submission" date="2016-06" db="EMBL/GenBank/DDBJ databases">
        <authorList>
            <person name="Nascimento L."/>
            <person name="Pereira R.V."/>
            <person name="Martins L.F."/>
            <person name="Quaggio R.B."/>
            <person name="Silva A.M."/>
            <person name="Setubal J.C."/>
        </authorList>
    </citation>
    <scope>NUCLEOTIDE SEQUENCE [LARGE SCALE GENOMIC DNA]</scope>
</reference>
<proteinExistence type="predicted"/>
<dbReference type="GO" id="GO:0071555">
    <property type="term" value="P:cell wall organization"/>
    <property type="evidence" value="ECO:0007669"/>
    <property type="project" value="TreeGrafter"/>
</dbReference>
<keyword evidence="7" id="KW-0460">Magnesium</keyword>
<feature type="transmembrane region" description="Helical" evidence="8">
    <location>
        <begin position="98"/>
        <end position="116"/>
    </location>
</feature>
<comment type="subcellular location">
    <subcellularLocation>
        <location evidence="1">Cell membrane</location>
        <topology evidence="1">Multi-pass membrane protein</topology>
    </subcellularLocation>
</comment>
<dbReference type="EMBL" id="LZRT01000142">
    <property type="protein sequence ID" value="OUM84170.1"/>
    <property type="molecule type" value="Genomic_DNA"/>
</dbReference>
<evidence type="ECO:0000256" key="5">
    <source>
        <dbReference type="ARBA" id="ARBA00022989"/>
    </source>
</evidence>
<gene>
    <name evidence="9" type="ORF">BAA01_04290</name>
</gene>
<feature type="transmembrane region" description="Helical" evidence="8">
    <location>
        <begin position="70"/>
        <end position="86"/>
    </location>
</feature>
<evidence type="ECO:0000256" key="3">
    <source>
        <dbReference type="ARBA" id="ARBA00022679"/>
    </source>
</evidence>
<dbReference type="PANTHER" id="PTHR22926">
    <property type="entry name" value="PHOSPHO-N-ACETYLMURAMOYL-PENTAPEPTIDE-TRANSFERASE"/>
    <property type="match status" value="1"/>
</dbReference>
<keyword evidence="5 8" id="KW-1133">Transmembrane helix</keyword>
<dbReference type="GO" id="GO:0016780">
    <property type="term" value="F:phosphotransferase activity, for other substituted phosphate groups"/>
    <property type="evidence" value="ECO:0007669"/>
    <property type="project" value="InterPro"/>
</dbReference>
<feature type="transmembrane region" description="Helical" evidence="8">
    <location>
        <begin position="128"/>
        <end position="150"/>
    </location>
</feature>
<keyword evidence="6 8" id="KW-0472">Membrane</keyword>
<evidence type="ECO:0000256" key="6">
    <source>
        <dbReference type="ARBA" id="ARBA00023136"/>
    </source>
</evidence>
<name>A0A1Y3PA19_9BACI</name>
<feature type="transmembrane region" description="Helical" evidence="8">
    <location>
        <begin position="309"/>
        <end position="326"/>
    </location>
</feature>
<feature type="binding site" evidence="7">
    <location>
        <position position="209"/>
    </location>
    <ligand>
        <name>Mg(2+)</name>
        <dbReference type="ChEBI" id="CHEBI:18420"/>
    </ligand>
</feature>
<keyword evidence="7" id="KW-0479">Metal-binding</keyword>
<dbReference type="InterPro" id="IPR000715">
    <property type="entry name" value="Glycosyl_transferase_4"/>
</dbReference>
<evidence type="ECO:0000256" key="8">
    <source>
        <dbReference type="SAM" id="Phobius"/>
    </source>
</evidence>
<dbReference type="PROSITE" id="PS01348">
    <property type="entry name" value="MRAY_2"/>
    <property type="match status" value="1"/>
</dbReference>
<dbReference type="Proteomes" id="UP000196475">
    <property type="component" value="Unassembled WGS sequence"/>
</dbReference>
<comment type="caution">
    <text evidence="9">The sequence shown here is derived from an EMBL/GenBank/DDBJ whole genome shotgun (WGS) entry which is preliminary data.</text>
</comment>
<evidence type="ECO:0000256" key="1">
    <source>
        <dbReference type="ARBA" id="ARBA00004651"/>
    </source>
</evidence>
<evidence type="ECO:0000313" key="9">
    <source>
        <dbReference type="EMBL" id="OUM84170.1"/>
    </source>
</evidence>
<feature type="transmembrane region" description="Helical" evidence="8">
    <location>
        <begin position="205"/>
        <end position="226"/>
    </location>
</feature>
<feature type="binding site" evidence="7">
    <location>
        <position position="149"/>
    </location>
    <ligand>
        <name>Mg(2+)</name>
        <dbReference type="ChEBI" id="CHEBI:18420"/>
    </ligand>
</feature>
<evidence type="ECO:0000256" key="2">
    <source>
        <dbReference type="ARBA" id="ARBA00022475"/>
    </source>
</evidence>
<feature type="transmembrane region" description="Helical" evidence="8">
    <location>
        <begin position="43"/>
        <end position="64"/>
    </location>
</feature>
<feature type="transmembrane region" description="Helical" evidence="8">
    <location>
        <begin position="285"/>
        <end position="303"/>
    </location>
</feature>
<dbReference type="AlphaFoldDB" id="A0A1Y3PA19"/>
<evidence type="ECO:0000256" key="7">
    <source>
        <dbReference type="PIRSR" id="PIRSR600715-1"/>
    </source>
</evidence>